<proteinExistence type="predicted"/>
<dbReference type="Gene3D" id="3.40.50.1820">
    <property type="entry name" value="alpha/beta hydrolase"/>
    <property type="match status" value="1"/>
</dbReference>
<dbReference type="EMBL" id="DWWL01000040">
    <property type="protein sequence ID" value="HJC47567.1"/>
    <property type="molecule type" value="Genomic_DNA"/>
</dbReference>
<name>A0A9D2PBC4_9FIRM</name>
<keyword evidence="1" id="KW-0732">Signal</keyword>
<evidence type="ECO:0000256" key="2">
    <source>
        <dbReference type="ARBA" id="ARBA00022801"/>
    </source>
</evidence>
<feature type="domain" description="Phospholipase/carboxylesterase/thioesterase" evidence="3">
    <location>
        <begin position="324"/>
        <end position="473"/>
    </location>
</feature>
<sequence length="577" mass="65388">MGKMMLKNFPEDMSALTVDPNDPGRTLIDGCFRQTVEVQGQKREFFTYIPEQMESCRPCLVVAPPSGEDGLEYMESSGLREFADKNKLFLFLMIPAEGGWDLSGADADFMNAVYVEAQARDYYVTMQDNFYACGIGDGADVAQQAACRMSSEWSGLMTMGDLKTSLSEIGLNKEAAGMGANGELQIAAERTQLPVWMVVSRWEGENQSAAAWWRTNNHTGEETFSAENADYIWFPSYLRQNLEMDEERIAQVRVTVGDTSCSFSRLETMWKYIGLARRHRGQEKKNLRYFKDPVLCGAVRKTIQLDGLTREWYEYVPECCTPDRNWPVVVVMHGRGGTAETFFDISNMYQVANRRKFIVACPQAGVYQQKKGGLRNVASWSGELDGKPIDDIRFIRTMLKDMESRLPVDKGRIYACGQSSGGMMADTLCEFSGELFAATVSWSGLYTPERSTVRGERSENTPPSAMIFGEKDRLTAGKAQIPGVPFTISETFKDMIEEKFRRYGLDKSAVQIWKDDPITWYSYPNSQGVPMFTVGIVDHMVHANYPEESWISYDQFFCNFCRDEDGDVCYRGRKIKR</sequence>
<dbReference type="Proteomes" id="UP000823883">
    <property type="component" value="Unassembled WGS sequence"/>
</dbReference>
<dbReference type="AlphaFoldDB" id="A0A9D2PBC4"/>
<evidence type="ECO:0000313" key="5">
    <source>
        <dbReference type="Proteomes" id="UP000823883"/>
    </source>
</evidence>
<dbReference type="SUPFAM" id="SSF53474">
    <property type="entry name" value="alpha/beta-Hydrolases"/>
    <property type="match status" value="1"/>
</dbReference>
<dbReference type="InterPro" id="IPR050955">
    <property type="entry name" value="Plant_Biomass_Hydrol_Est"/>
</dbReference>
<dbReference type="InterPro" id="IPR003140">
    <property type="entry name" value="PLipase/COase/thioEstase"/>
</dbReference>
<dbReference type="Pfam" id="PF02230">
    <property type="entry name" value="Abhydrolase_2"/>
    <property type="match status" value="1"/>
</dbReference>
<protein>
    <recommendedName>
        <fullName evidence="3">Phospholipase/carboxylesterase/thioesterase domain-containing protein</fullName>
    </recommendedName>
</protein>
<comment type="caution">
    <text evidence="4">The sequence shown here is derived from an EMBL/GenBank/DDBJ whole genome shotgun (WGS) entry which is preliminary data.</text>
</comment>
<evidence type="ECO:0000313" key="4">
    <source>
        <dbReference type="EMBL" id="HJC47567.1"/>
    </source>
</evidence>
<accession>A0A9D2PBC4</accession>
<dbReference type="GO" id="GO:0016787">
    <property type="term" value="F:hydrolase activity"/>
    <property type="evidence" value="ECO:0007669"/>
    <property type="project" value="UniProtKB-KW"/>
</dbReference>
<dbReference type="PANTHER" id="PTHR43037">
    <property type="entry name" value="UNNAMED PRODUCT-RELATED"/>
    <property type="match status" value="1"/>
</dbReference>
<evidence type="ECO:0000256" key="1">
    <source>
        <dbReference type="ARBA" id="ARBA00022729"/>
    </source>
</evidence>
<dbReference type="PANTHER" id="PTHR43037:SF5">
    <property type="entry name" value="FERULOYL ESTERASE"/>
    <property type="match status" value="1"/>
</dbReference>
<reference evidence="4" key="2">
    <citation type="submission" date="2021-04" db="EMBL/GenBank/DDBJ databases">
        <authorList>
            <person name="Gilroy R."/>
        </authorList>
    </citation>
    <scope>NUCLEOTIDE SEQUENCE</scope>
    <source>
        <strain evidence="4">CHK183-5548</strain>
    </source>
</reference>
<evidence type="ECO:0000259" key="3">
    <source>
        <dbReference type="Pfam" id="PF02230"/>
    </source>
</evidence>
<organism evidence="4 5">
    <name type="scientific">Candidatus Lachnoclostridium pullistercoris</name>
    <dbReference type="NCBI Taxonomy" id="2838632"/>
    <lineage>
        <taxon>Bacteria</taxon>
        <taxon>Bacillati</taxon>
        <taxon>Bacillota</taxon>
        <taxon>Clostridia</taxon>
        <taxon>Lachnospirales</taxon>
        <taxon>Lachnospiraceae</taxon>
    </lineage>
</organism>
<keyword evidence="2" id="KW-0378">Hydrolase</keyword>
<reference evidence="4" key="1">
    <citation type="journal article" date="2021" name="PeerJ">
        <title>Extensive microbial diversity within the chicken gut microbiome revealed by metagenomics and culture.</title>
        <authorList>
            <person name="Gilroy R."/>
            <person name="Ravi A."/>
            <person name="Getino M."/>
            <person name="Pursley I."/>
            <person name="Horton D.L."/>
            <person name="Alikhan N.F."/>
            <person name="Baker D."/>
            <person name="Gharbi K."/>
            <person name="Hall N."/>
            <person name="Watson M."/>
            <person name="Adriaenssens E.M."/>
            <person name="Foster-Nyarko E."/>
            <person name="Jarju S."/>
            <person name="Secka A."/>
            <person name="Antonio M."/>
            <person name="Oren A."/>
            <person name="Chaudhuri R.R."/>
            <person name="La Ragione R."/>
            <person name="Hildebrand F."/>
            <person name="Pallen M.J."/>
        </authorList>
    </citation>
    <scope>NUCLEOTIDE SEQUENCE</scope>
    <source>
        <strain evidence="4">CHK183-5548</strain>
    </source>
</reference>
<dbReference type="InterPro" id="IPR029058">
    <property type="entry name" value="AB_hydrolase_fold"/>
</dbReference>
<gene>
    <name evidence="4" type="ORF">IAA04_05905</name>
</gene>